<reference evidence="4 5" key="1">
    <citation type="submission" date="2020-02" db="EMBL/GenBank/DDBJ databases">
        <authorList>
            <person name="Olsen N.S."/>
            <person name="Forero-Junco L."/>
            <person name="Kot W."/>
            <person name="Hansen L.H."/>
        </authorList>
    </citation>
    <scope>NUCLEOTIDE SEQUENCE [LARGE SCALE GENOMIC DNA]</scope>
</reference>
<dbReference type="GO" id="GO:0044423">
    <property type="term" value="C:virion component"/>
    <property type="evidence" value="ECO:0007669"/>
    <property type="project" value="UniProtKB-KW"/>
</dbReference>
<evidence type="ECO:0000256" key="2">
    <source>
        <dbReference type="ARBA" id="ARBA00022844"/>
    </source>
</evidence>
<evidence type="ECO:0000313" key="4">
    <source>
        <dbReference type="EMBL" id="QIO02153.1"/>
    </source>
</evidence>
<protein>
    <submittedName>
        <fullName evidence="4">Tailspike</fullName>
    </submittedName>
</protein>
<dbReference type="InterPro" id="IPR040775">
    <property type="entry name" value="Tail_spike_N"/>
</dbReference>
<dbReference type="Gene3D" id="2.160.20.10">
    <property type="entry name" value="Single-stranded right-handed beta-helix, Pectin lyase-like"/>
    <property type="match status" value="1"/>
</dbReference>
<name>A0A6G8RL95_9CAUD</name>
<dbReference type="Gene3D" id="3.30.2020.50">
    <property type="match status" value="1"/>
</dbReference>
<proteinExistence type="predicted"/>
<comment type="subcellular location">
    <subcellularLocation>
        <location evidence="1">Virion</location>
    </subcellularLocation>
</comment>
<dbReference type="Pfam" id="PF18668">
    <property type="entry name" value="Tail_spike_N"/>
    <property type="match status" value="1"/>
</dbReference>
<evidence type="ECO:0000313" key="5">
    <source>
        <dbReference type="Proteomes" id="UP000501407"/>
    </source>
</evidence>
<dbReference type="GO" id="GO:0051701">
    <property type="term" value="P:biological process involved in interaction with host"/>
    <property type="evidence" value="ECO:0007669"/>
    <property type="project" value="UniProtKB-ARBA"/>
</dbReference>
<dbReference type="Gene3D" id="2.10.10.80">
    <property type="match status" value="1"/>
</dbReference>
<dbReference type="EMBL" id="MT074470">
    <property type="protein sequence ID" value="QIO02153.1"/>
    <property type="molecule type" value="Genomic_DNA"/>
</dbReference>
<dbReference type="Proteomes" id="UP000501407">
    <property type="component" value="Segment"/>
</dbReference>
<sequence length="1045" mass="112318">MANKPTQPLFPLGLETSESSNIKGFNNSGTIEHSPGAVMTFPEDTEVTGLPSSVRYNPDSDEFEGYYENGGWLSLGGGGIRWETLPHAPSSNLLEGRGYLINNTTGTSTVVLPSPTRIGDSVTICDAYGKFATYPLTVSPSGNNLYGSTEDMAITTDNVSATFTWSGPEQGWVITSGVGLGQGRVYSREIFTQILASETSAVTLNTPPTIVDVYADGKRLAEFKYSLDGNVITFSPSLPANTELQVIEYTPIQLGNGGGSGSSTITWVYNGGSAIGGETEITLDIVVDDVPAIDINGSRQYKNLGFTFDPLTSKITLAQELDAEDEVVVIINGTPNIYNQIDYTLREVARVTNVKDTEVIYFSVGAVLSGYKVIYDKVTQRSYFIPELPTGTTAVSLSSSAILVHSAGSVDLGALAVSREEYVTLSGTFDSGAVINTKNELLTHTDGKYRWDGTLPKTVAAGSTPETTGGVGLGAWLSVGDASLRSELAKNDGLKHIGSCESIAELRTITGETNGQKIFLSSVLPGRNIGGGIFQWDTTSTFIDDGGCVIKPTASATGRWIRQRNYDRTPEMFGAIGDGVTDDTAAIQRMFDSGSMNTPTDIDMLYNSFRMANKYLISSEIKTCWLNRVDATGARFIVNSSITAINLASLRNGEWIGGFFDYSGVPNASLNENAVALWPLKDVDSSSYGLLQVMHAKIRCVKTSGVHTGIKISTGTGLTWQSEIEMCELSVRQGSSSMKPHGIDIEATGPSGEGGSTTLSIRKVSTQDSVNFSGTPSSAGRGGYRIWNISGVYMFECSYDFAEVSGGDMIEIFANNVEIDRFYSERVTNISAIGEDGPIRILGNNVVITNTQFTEKATSQNNSWISVYNAGNGANITLGNWMATDLPGSTPHLEFVIDMSRDLNNSLNIIGNVAISQVYGYKNRQKIFSTREKTNAGVWSLNTVTSGQGFFVLQPSSTSYEILVRGDGRDDGSLAFMGTVKAVRSRDSAAWAVKYDFINSPGMSDTTYPVTITVVDNILVFNNASTQVFNIQTKVQDIMTVSESY</sequence>
<dbReference type="InterPro" id="IPR012334">
    <property type="entry name" value="Pectin_lyas_fold"/>
</dbReference>
<gene>
    <name evidence="4" type="ORF">heyday_5</name>
</gene>
<accession>A0A6G8RL95</accession>
<dbReference type="GO" id="GO:0019058">
    <property type="term" value="P:viral life cycle"/>
    <property type="evidence" value="ECO:0007669"/>
    <property type="project" value="UniProtKB-ARBA"/>
</dbReference>
<evidence type="ECO:0000259" key="3">
    <source>
        <dbReference type="Pfam" id="PF18668"/>
    </source>
</evidence>
<keyword evidence="5" id="KW-1185">Reference proteome</keyword>
<keyword evidence="2" id="KW-0946">Virion</keyword>
<organism evidence="4 5">
    <name type="scientific">Salmonella phage heyday</name>
    <dbReference type="NCBI Taxonomy" id="2713301"/>
    <lineage>
        <taxon>Viruses</taxon>
        <taxon>Duplodnaviria</taxon>
        <taxon>Heunggongvirae</taxon>
        <taxon>Uroviricota</taxon>
        <taxon>Caudoviricetes</taxon>
        <taxon>Pantevenvirales</taxon>
        <taxon>Ackermannviridae</taxon>
        <taxon>Cvivirinae</taxon>
        <taxon>Kuttervirus</taxon>
        <taxon>Kuttervirus heyday</taxon>
    </lineage>
</organism>
<evidence type="ECO:0000256" key="1">
    <source>
        <dbReference type="ARBA" id="ARBA00004328"/>
    </source>
</evidence>
<feature type="domain" description="Tail spike TSP1/Gp66 N-terminal" evidence="3">
    <location>
        <begin position="416"/>
        <end position="481"/>
    </location>
</feature>